<keyword evidence="2" id="KW-0472">Membrane</keyword>
<protein>
    <recommendedName>
        <fullName evidence="4">SMB domain-containing protein</fullName>
    </recommendedName>
</protein>
<feature type="compositionally biased region" description="Basic and acidic residues" evidence="1">
    <location>
        <begin position="120"/>
        <end position="206"/>
    </location>
</feature>
<gene>
    <name evidence="3" type="ORF">PCAR00345_LOCUS29260</name>
</gene>
<feature type="transmembrane region" description="Helical" evidence="2">
    <location>
        <begin position="262"/>
        <end position="282"/>
    </location>
</feature>
<name>A0A7S4BU62_CHRCT</name>
<feature type="compositionally biased region" description="Basic and acidic residues" evidence="1">
    <location>
        <begin position="219"/>
        <end position="251"/>
    </location>
</feature>
<accession>A0A7S4BU62</accession>
<feature type="region of interest" description="Disordered" evidence="1">
    <location>
        <begin position="83"/>
        <end position="253"/>
    </location>
</feature>
<organism evidence="3">
    <name type="scientific">Chrysotila carterae</name>
    <name type="common">Marine alga</name>
    <name type="synonym">Syracosphaera carterae</name>
    <dbReference type="NCBI Taxonomy" id="13221"/>
    <lineage>
        <taxon>Eukaryota</taxon>
        <taxon>Haptista</taxon>
        <taxon>Haptophyta</taxon>
        <taxon>Prymnesiophyceae</taxon>
        <taxon>Isochrysidales</taxon>
        <taxon>Isochrysidaceae</taxon>
        <taxon>Chrysotila</taxon>
    </lineage>
</organism>
<reference evidence="3" key="1">
    <citation type="submission" date="2021-01" db="EMBL/GenBank/DDBJ databases">
        <authorList>
            <person name="Corre E."/>
            <person name="Pelletier E."/>
            <person name="Niang G."/>
            <person name="Scheremetjew M."/>
            <person name="Finn R."/>
            <person name="Kale V."/>
            <person name="Holt S."/>
            <person name="Cochrane G."/>
            <person name="Meng A."/>
            <person name="Brown T."/>
            <person name="Cohen L."/>
        </authorList>
    </citation>
    <scope>NUCLEOTIDE SEQUENCE</scope>
    <source>
        <strain evidence="3">CCMP645</strain>
    </source>
</reference>
<evidence type="ECO:0000256" key="1">
    <source>
        <dbReference type="SAM" id="MobiDB-lite"/>
    </source>
</evidence>
<evidence type="ECO:0000313" key="3">
    <source>
        <dbReference type="EMBL" id="CAE0776621.1"/>
    </source>
</evidence>
<dbReference type="AlphaFoldDB" id="A0A7S4BU62"/>
<sequence length="323" mass="34415">MHRRLASPWDARFTRSTGDHVRLCLPGALLRMCAPVDFVVFWRAERCSCGAQCNFHCRSHGDCCDDFALACPNATDPTAVTHNATAREHASKEHVAAREANASSVHAHARADANATGAHVKAEPKAEGKTDGKTDGKAEAETHVKSEKSSHEAAHEHHSSSGSKPESKAESKSEIKTESKSESKSDGKSESKPAHHAEAAAHEQHPSHSHSTHGSSHSSSHDSHDSHGHESHESHGHESKSKPEPKPKAESARPSVFATPQFVFGLVVALTVPITVSLVLILRARGAFGPKPTFSAVQNDENLPPVAEEEGTADPGTSAGRGY</sequence>
<feature type="region of interest" description="Disordered" evidence="1">
    <location>
        <begin position="296"/>
        <end position="323"/>
    </location>
</feature>
<keyword evidence="2" id="KW-0812">Transmembrane</keyword>
<evidence type="ECO:0000256" key="2">
    <source>
        <dbReference type="SAM" id="Phobius"/>
    </source>
</evidence>
<dbReference type="EMBL" id="HBIZ01045730">
    <property type="protein sequence ID" value="CAE0776621.1"/>
    <property type="molecule type" value="Transcribed_RNA"/>
</dbReference>
<proteinExistence type="predicted"/>
<keyword evidence="2" id="KW-1133">Transmembrane helix</keyword>
<evidence type="ECO:0008006" key="4">
    <source>
        <dbReference type="Google" id="ProtNLM"/>
    </source>
</evidence>
<feature type="compositionally biased region" description="Basic and acidic residues" evidence="1">
    <location>
        <begin position="85"/>
        <end position="97"/>
    </location>
</feature>